<dbReference type="Pfam" id="PF05729">
    <property type="entry name" value="NACHT"/>
    <property type="match status" value="1"/>
</dbReference>
<dbReference type="Pfam" id="PF13765">
    <property type="entry name" value="PRY"/>
    <property type="match status" value="1"/>
</dbReference>
<evidence type="ECO:0000256" key="2">
    <source>
        <dbReference type="ARBA" id="ARBA00022490"/>
    </source>
</evidence>
<dbReference type="InterPro" id="IPR027417">
    <property type="entry name" value="P-loop_NTPase"/>
</dbReference>
<reference evidence="10" key="2">
    <citation type="submission" date="2025-09" db="UniProtKB">
        <authorList>
            <consortium name="Ensembl"/>
        </authorList>
    </citation>
    <scope>IDENTIFICATION</scope>
</reference>
<feature type="compositionally biased region" description="Polar residues" evidence="7">
    <location>
        <begin position="232"/>
        <end position="245"/>
    </location>
</feature>
<feature type="domain" description="B30.2/SPRY" evidence="8">
    <location>
        <begin position="1087"/>
        <end position="1285"/>
    </location>
</feature>
<protein>
    <submittedName>
        <fullName evidence="10">NLR family CARD domain-containing protein 3-like</fullName>
    </submittedName>
</protein>
<dbReference type="InterPro" id="IPR001611">
    <property type="entry name" value="Leu-rich_rpt"/>
</dbReference>
<dbReference type="RefSeq" id="XP_026172411.1">
    <property type="nucleotide sequence ID" value="XM_026316626.2"/>
</dbReference>
<dbReference type="InterPro" id="IPR007111">
    <property type="entry name" value="NACHT_NTPase"/>
</dbReference>
<evidence type="ECO:0000313" key="11">
    <source>
        <dbReference type="Proteomes" id="UP000261640"/>
    </source>
</evidence>
<evidence type="ECO:0000259" key="8">
    <source>
        <dbReference type="PROSITE" id="PS50188"/>
    </source>
</evidence>
<keyword evidence="11" id="KW-1185">Reference proteome</keyword>
<dbReference type="InterPro" id="IPR041075">
    <property type="entry name" value="NOD1/2_WH"/>
</dbReference>
<reference evidence="10" key="1">
    <citation type="submission" date="2025-08" db="UniProtKB">
        <authorList>
            <consortium name="Ensembl"/>
        </authorList>
    </citation>
    <scope>IDENTIFICATION</scope>
</reference>
<evidence type="ECO:0000259" key="9">
    <source>
        <dbReference type="PROSITE" id="PS50837"/>
    </source>
</evidence>
<evidence type="ECO:0000256" key="5">
    <source>
        <dbReference type="ARBA" id="ARBA00022741"/>
    </source>
</evidence>
<dbReference type="PRINTS" id="PR01407">
    <property type="entry name" value="BUTYPHLNCDUF"/>
</dbReference>
<dbReference type="InterPro" id="IPR041267">
    <property type="entry name" value="NLRP_HD2"/>
</dbReference>
<dbReference type="PROSITE" id="PS50837">
    <property type="entry name" value="NACHT"/>
    <property type="match status" value="1"/>
</dbReference>
<dbReference type="InterPro" id="IPR013320">
    <property type="entry name" value="ConA-like_dom_sf"/>
</dbReference>
<dbReference type="Pfam" id="PF14484">
    <property type="entry name" value="FISNA"/>
    <property type="match status" value="1"/>
</dbReference>
<dbReference type="InterPro" id="IPR003877">
    <property type="entry name" value="SPRY_dom"/>
</dbReference>
<dbReference type="InParanoid" id="A0A7N8YDG1"/>
<proteinExistence type="predicted"/>
<keyword evidence="6" id="KW-0067">ATP-binding</keyword>
<dbReference type="CDD" id="cd16040">
    <property type="entry name" value="SPRY_PRY_SNTX"/>
    <property type="match status" value="1"/>
</dbReference>
<dbReference type="SMART" id="SM00589">
    <property type="entry name" value="PRY"/>
    <property type="match status" value="1"/>
</dbReference>
<dbReference type="InterPro" id="IPR003879">
    <property type="entry name" value="Butyrophylin_SPRY"/>
</dbReference>
<dbReference type="SMART" id="SM00368">
    <property type="entry name" value="LRR_RI"/>
    <property type="match status" value="5"/>
</dbReference>
<dbReference type="PROSITE" id="PS50188">
    <property type="entry name" value="B302_SPRY"/>
    <property type="match status" value="1"/>
</dbReference>
<evidence type="ECO:0000256" key="6">
    <source>
        <dbReference type="ARBA" id="ARBA00022840"/>
    </source>
</evidence>
<dbReference type="GO" id="GO:0005737">
    <property type="term" value="C:cytoplasm"/>
    <property type="evidence" value="ECO:0007669"/>
    <property type="project" value="UniProtKB-SubCell"/>
</dbReference>
<dbReference type="FunCoup" id="A0A7N8YDG1">
    <property type="interactions" value="999"/>
</dbReference>
<feature type="domain" description="NACHT" evidence="9">
    <location>
        <begin position="412"/>
        <end position="546"/>
    </location>
</feature>
<dbReference type="InterPro" id="IPR029495">
    <property type="entry name" value="NACHT-assoc"/>
</dbReference>
<keyword evidence="5" id="KW-0547">Nucleotide-binding</keyword>
<keyword evidence="2" id="KW-0963">Cytoplasm</keyword>
<evidence type="ECO:0000256" key="3">
    <source>
        <dbReference type="ARBA" id="ARBA00022614"/>
    </source>
</evidence>
<dbReference type="Pfam" id="PF13516">
    <property type="entry name" value="LRR_6"/>
    <property type="match status" value="4"/>
</dbReference>
<dbReference type="Pfam" id="PF00622">
    <property type="entry name" value="SPRY"/>
    <property type="match status" value="1"/>
</dbReference>
<dbReference type="Pfam" id="PF17776">
    <property type="entry name" value="NLRC4_HD2"/>
    <property type="match status" value="1"/>
</dbReference>
<name>A0A7N8YDG1_9TELE</name>
<organism evidence="10 11">
    <name type="scientific">Mastacembelus armatus</name>
    <name type="common">zig-zag eel</name>
    <dbReference type="NCBI Taxonomy" id="205130"/>
    <lineage>
        <taxon>Eukaryota</taxon>
        <taxon>Metazoa</taxon>
        <taxon>Chordata</taxon>
        <taxon>Craniata</taxon>
        <taxon>Vertebrata</taxon>
        <taxon>Euteleostomi</taxon>
        <taxon>Actinopterygii</taxon>
        <taxon>Neopterygii</taxon>
        <taxon>Teleostei</taxon>
        <taxon>Neoteleostei</taxon>
        <taxon>Acanthomorphata</taxon>
        <taxon>Anabantaria</taxon>
        <taxon>Synbranchiformes</taxon>
        <taxon>Mastacembelidae</taxon>
        <taxon>Mastacembelus</taxon>
    </lineage>
</organism>
<dbReference type="SUPFAM" id="SSF49899">
    <property type="entry name" value="Concanavalin A-like lectins/glucanases"/>
    <property type="match status" value="1"/>
</dbReference>
<dbReference type="Pfam" id="PF17779">
    <property type="entry name" value="WHD_NOD2"/>
    <property type="match status" value="1"/>
</dbReference>
<dbReference type="Proteomes" id="UP000261640">
    <property type="component" value="Unplaced"/>
</dbReference>
<evidence type="ECO:0000313" key="10">
    <source>
        <dbReference type="Ensembl" id="ENSMAMP00000063517.1"/>
    </source>
</evidence>
<dbReference type="SMART" id="SM00449">
    <property type="entry name" value="SPRY"/>
    <property type="match status" value="1"/>
</dbReference>
<feature type="compositionally biased region" description="Acidic residues" evidence="7">
    <location>
        <begin position="277"/>
        <end position="289"/>
    </location>
</feature>
<dbReference type="PANTHER" id="PTHR24106">
    <property type="entry name" value="NACHT, LRR AND CARD DOMAINS-CONTAINING"/>
    <property type="match status" value="1"/>
</dbReference>
<evidence type="ECO:0000256" key="7">
    <source>
        <dbReference type="SAM" id="MobiDB-lite"/>
    </source>
</evidence>
<dbReference type="PROSITE" id="PS51450">
    <property type="entry name" value="LRR"/>
    <property type="match status" value="1"/>
</dbReference>
<accession>A0A7N8YDG1</accession>
<dbReference type="SUPFAM" id="SSF52540">
    <property type="entry name" value="P-loop containing nucleoside triphosphate hydrolases"/>
    <property type="match status" value="1"/>
</dbReference>
<dbReference type="InterPro" id="IPR001870">
    <property type="entry name" value="B30.2/SPRY"/>
</dbReference>
<feature type="region of interest" description="Disordered" evidence="7">
    <location>
        <begin position="275"/>
        <end position="294"/>
    </location>
</feature>
<comment type="subcellular location">
    <subcellularLocation>
        <location evidence="1">Cytoplasm</location>
    </subcellularLocation>
</comment>
<dbReference type="InterPro" id="IPR006574">
    <property type="entry name" value="PRY"/>
</dbReference>
<keyword evidence="3" id="KW-0433">Leucine-rich repeat</keyword>
<dbReference type="Gene3D" id="3.80.10.10">
    <property type="entry name" value="Ribonuclease Inhibitor"/>
    <property type="match status" value="1"/>
</dbReference>
<dbReference type="GeneID" id="113136134"/>
<sequence length="1289" mass="145929">MSECGSRKGPPSCDSLRSNMSIDFPPDLTGEPRPPEMTHVRRVKKKPEGRVGFDSLRSNMSIDFPPDLTGEPRPPHVRRVKKKPEGRVGFDSLRSNMSIDFPPDLTGEPRPPEMTHVRRVKKKPEGRVGFDSLRSNMSIDFPPDLTGEPRPPHVRRVKKKPEGRVGFDSLRSNMSIDFPPDLTGEPRPPEMTHVRKVKKKPEGRVGFDSLRSNMSIDFPPDLTGEPRPPVSIGQTSSDVQQNQGRLSEFEARTLAYVKRTLRTHKKVLSAEHKGLFGEDEQEDADDEPAETNTETGEAVLKIALHILRTLNEEGHAHTLEKSHYGELAMCQRGLKSLLMSKNECLVETQQWPVPLKKIYTKLYLMEGERGEVNSEHEVRQIETAYKRQKPLEIQIRCEDMFKPLPKEDHPIRTVLTKGIAGIGKTVLVQKFVLDWSEEKASQEIQLLFSLPFRELNLISNERKSLMELLCEFFPGLEESGLKDLNKYKVLIVLDGLDECRLHLDFEGTDRCCDATQSASLDVLLTNLIAGNLLPDANLWITTRPAAAGCIPPQHVDRVTEIRGFTDHQKEQYFHKKIEDENLAKRVVTHIKSRRSLHIMCHVPVFCWISSIVLGKMCSSAGGGKMPKTLTQMYIRFLAHQITQMQVKYYEEQQLDSHGNNKAIVSLGKLAFEQLEKGNLIFYVDDLRDCGIDVKEASVYSGLCTQVFREESCLQHKVFCFVHLSVQEFLAALYVHVMKVRGVNLMMEESEHMTKAKPVSELHRAAVDRALQSNSGHLDLFLRFLLGLSQESSQVLLRDLKIQVEPCDSDSREESIKYIREKISQTLCPEKCVNLFHCLNELNDCSLVEDIQRYLESDGESVMDQCSAAQWAALVFVLLTSPERQEEIHLKKYSRKAEDLHKLLPAIKASRSAMLNDCNLTADSCQAVSSALSSSSNQLLHLSLSDNVLEDLGVEHLCRGLQSPHCGLKTLRLNRCSLTQRCCGSLASVLSCQSSHLKELDLSDNDIEDEGVRLLCTGLGSVQCKLEILRLSFCCVTEEGCGFLASAVKTNPSHLRELDLSYNHLGDSGVKLVSDALEEGQCETVKFRIDHNAEHWFKPGLREYACELSMDDNTAHKLLILSDDKRKVSQGEEEQQYPDHPDRFDYWTQVLFQEGLTGRHYWEVEWEGNWAGLGVTYKGIVHKGPGYHSVIGYNANSWSLHCCTHGYRAYHDMKSIVLQVPQAGSRRLAMYLDWEAGVLSFYKVSSGRFLTHLHTFHTKFQECLYVVFRPWGTGSSLRLCQVERPQATGQ</sequence>
<dbReference type="SUPFAM" id="SSF52047">
    <property type="entry name" value="RNI-like"/>
    <property type="match status" value="1"/>
</dbReference>
<dbReference type="InterPro" id="IPR043136">
    <property type="entry name" value="B30.2/SPRY_sf"/>
</dbReference>
<evidence type="ECO:0000256" key="4">
    <source>
        <dbReference type="ARBA" id="ARBA00022737"/>
    </source>
</evidence>
<dbReference type="Gene3D" id="3.40.50.300">
    <property type="entry name" value="P-loop containing nucleotide triphosphate hydrolases"/>
    <property type="match status" value="1"/>
</dbReference>
<dbReference type="FunFam" id="3.40.50.300:FF:000210">
    <property type="entry name" value="Si:dkey-16p6.1"/>
    <property type="match status" value="1"/>
</dbReference>
<dbReference type="Gene3D" id="2.60.120.920">
    <property type="match status" value="1"/>
</dbReference>
<evidence type="ECO:0000256" key="1">
    <source>
        <dbReference type="ARBA" id="ARBA00004496"/>
    </source>
</evidence>
<dbReference type="InterPro" id="IPR051261">
    <property type="entry name" value="NLR"/>
</dbReference>
<dbReference type="OrthoDB" id="120976at2759"/>
<feature type="region of interest" description="Disordered" evidence="7">
    <location>
        <begin position="1"/>
        <end position="196"/>
    </location>
</feature>
<dbReference type="InterPro" id="IPR032675">
    <property type="entry name" value="LRR_dom_sf"/>
</dbReference>
<dbReference type="GO" id="GO:0005524">
    <property type="term" value="F:ATP binding"/>
    <property type="evidence" value="ECO:0007669"/>
    <property type="project" value="UniProtKB-KW"/>
</dbReference>
<dbReference type="Ensembl" id="ENSMAMT00000063479.1">
    <property type="protein sequence ID" value="ENSMAMP00000063517.1"/>
    <property type="gene ID" value="ENSMAMG00000018446.2"/>
</dbReference>
<dbReference type="SMART" id="SM01288">
    <property type="entry name" value="FISNA"/>
    <property type="match status" value="1"/>
</dbReference>
<feature type="region of interest" description="Disordered" evidence="7">
    <location>
        <begin position="218"/>
        <end position="245"/>
    </location>
</feature>
<dbReference type="GeneTree" id="ENSGT01150000286904"/>
<keyword evidence="4" id="KW-0677">Repeat</keyword>